<evidence type="ECO:0000313" key="2">
    <source>
        <dbReference type="Proteomes" id="UP001482620"/>
    </source>
</evidence>
<dbReference type="PANTHER" id="PTHR33096:SF1">
    <property type="entry name" value="CXC1-LIKE CYSTEINE CLUSTER ASSOCIATED WITH KDZ TRANSPOSASES DOMAIN-CONTAINING PROTEIN"/>
    <property type="match status" value="1"/>
</dbReference>
<gene>
    <name evidence="1" type="ORF">ILYODFUR_036444</name>
</gene>
<dbReference type="PANTHER" id="PTHR33096">
    <property type="entry name" value="CXC2 DOMAIN-CONTAINING PROTEIN"/>
    <property type="match status" value="1"/>
</dbReference>
<feature type="non-terminal residue" evidence="1">
    <location>
        <position position="303"/>
    </location>
</feature>
<accession>A0ABV0SS31</accession>
<dbReference type="Pfam" id="PF18758">
    <property type="entry name" value="KDZ"/>
    <property type="match status" value="1"/>
</dbReference>
<comment type="caution">
    <text evidence="1">The sequence shown here is derived from an EMBL/GenBank/DDBJ whole genome shotgun (WGS) entry which is preliminary data.</text>
</comment>
<name>A0ABV0SS31_9TELE</name>
<dbReference type="InterPro" id="IPR040521">
    <property type="entry name" value="KDZ"/>
</dbReference>
<evidence type="ECO:0000313" key="1">
    <source>
        <dbReference type="EMBL" id="MEQ2223405.1"/>
    </source>
</evidence>
<dbReference type="Proteomes" id="UP001482620">
    <property type="component" value="Unassembled WGS sequence"/>
</dbReference>
<proteinExistence type="predicted"/>
<reference evidence="1 2" key="1">
    <citation type="submission" date="2021-06" db="EMBL/GenBank/DDBJ databases">
        <authorList>
            <person name="Palmer J.M."/>
        </authorList>
    </citation>
    <scope>NUCLEOTIDE SEQUENCE [LARGE SCALE GENOMIC DNA]</scope>
    <source>
        <strain evidence="2">if_2019</strain>
        <tissue evidence="1">Muscle</tissue>
    </source>
</reference>
<keyword evidence="2" id="KW-1185">Reference proteome</keyword>
<dbReference type="EMBL" id="JAHRIQ010007414">
    <property type="protein sequence ID" value="MEQ2223405.1"/>
    <property type="molecule type" value="Genomic_DNA"/>
</dbReference>
<sequence length="303" mass="35329">MLYRALVGESISQFRHYHSRRRSLAGLCDLFDDGTACPKADGTMIMTMDANFGLVRKRSSGRSVTEPLHGNSMFVRDEDVEEYLLSHPDCSKPTEVSLRLAYPKFIIRELEKRYKNKNINLHFIYDIACVLFTHIHKTGEGIPQGISMAVPAFHVYGHKLQCQIMYSTRRLPGFGLTDGEGMERLWSFLRRFSRVTKEMTPSHRLDLLTDALLYYGRRKSTDLEVQLIQRWDKAEKVWSFAEEEISAVLKEAPMCISKRDIQQWMETEIEVAQPARLKTRPTDTVPRWKRNYVMKLTKFNQLR</sequence>
<organism evidence="1 2">
    <name type="scientific">Ilyodon furcidens</name>
    <name type="common">goldbreast splitfin</name>
    <dbReference type="NCBI Taxonomy" id="33524"/>
    <lineage>
        <taxon>Eukaryota</taxon>
        <taxon>Metazoa</taxon>
        <taxon>Chordata</taxon>
        <taxon>Craniata</taxon>
        <taxon>Vertebrata</taxon>
        <taxon>Euteleostomi</taxon>
        <taxon>Actinopterygii</taxon>
        <taxon>Neopterygii</taxon>
        <taxon>Teleostei</taxon>
        <taxon>Neoteleostei</taxon>
        <taxon>Acanthomorphata</taxon>
        <taxon>Ovalentaria</taxon>
        <taxon>Atherinomorphae</taxon>
        <taxon>Cyprinodontiformes</taxon>
        <taxon>Goodeidae</taxon>
        <taxon>Ilyodon</taxon>
    </lineage>
</organism>
<protein>
    <submittedName>
        <fullName evidence="1">Uncharacterized protein</fullName>
    </submittedName>
</protein>